<proteinExistence type="predicted"/>
<sequence>MVHRQERGPVSDKRHCHFGGFSGASSRGRGSFSRVHPPRSFQSVLQASHDAFGSLGPCLEGGQATRGGGQAIRGGGQAIRGRCQPTRGRLSGGGQTGGAQPYFYALSVKPEAKAHDAIITGIVPVCDRDVSILFVPGSTYSYMSSCFSSYLVVPRDSLSAPVYVSTPWEILLL</sequence>
<dbReference type="AlphaFoldDB" id="A0A1U7YEB2"/>
<dbReference type="Pfam" id="PF08284">
    <property type="entry name" value="RVP_2"/>
    <property type="match status" value="1"/>
</dbReference>
<feature type="compositionally biased region" description="Basic and acidic residues" evidence="1">
    <location>
        <begin position="1"/>
        <end position="13"/>
    </location>
</feature>
<name>A0A1U7YEB2_NICSY</name>
<feature type="compositionally biased region" description="Gly residues" evidence="1">
    <location>
        <begin position="66"/>
        <end position="78"/>
    </location>
</feature>
<feature type="compositionally biased region" description="Low complexity" evidence="1">
    <location>
        <begin position="23"/>
        <end position="34"/>
    </location>
</feature>
<keyword evidence="2" id="KW-1185">Reference proteome</keyword>
<reference evidence="3" key="2">
    <citation type="submission" date="2025-08" db="UniProtKB">
        <authorList>
            <consortium name="RefSeq"/>
        </authorList>
    </citation>
    <scope>IDENTIFICATION</scope>
    <source>
        <tissue evidence="3">Leaf</tissue>
    </source>
</reference>
<feature type="region of interest" description="Disordered" evidence="1">
    <location>
        <begin position="66"/>
        <end position="95"/>
    </location>
</feature>
<feature type="compositionally biased region" description="Low complexity" evidence="1">
    <location>
        <begin position="79"/>
        <end position="89"/>
    </location>
</feature>
<dbReference type="Proteomes" id="UP000189701">
    <property type="component" value="Unplaced"/>
</dbReference>
<evidence type="ECO:0000313" key="3">
    <source>
        <dbReference type="RefSeq" id="XP_009801468.1"/>
    </source>
</evidence>
<organism evidence="2 3">
    <name type="scientific">Nicotiana sylvestris</name>
    <name type="common">Wood tobacco</name>
    <name type="synonym">South American tobacco</name>
    <dbReference type="NCBI Taxonomy" id="4096"/>
    <lineage>
        <taxon>Eukaryota</taxon>
        <taxon>Viridiplantae</taxon>
        <taxon>Streptophyta</taxon>
        <taxon>Embryophyta</taxon>
        <taxon>Tracheophyta</taxon>
        <taxon>Spermatophyta</taxon>
        <taxon>Magnoliopsida</taxon>
        <taxon>eudicotyledons</taxon>
        <taxon>Gunneridae</taxon>
        <taxon>Pentapetalae</taxon>
        <taxon>asterids</taxon>
        <taxon>lamiids</taxon>
        <taxon>Solanales</taxon>
        <taxon>Solanaceae</taxon>
        <taxon>Nicotianoideae</taxon>
        <taxon>Nicotianeae</taxon>
        <taxon>Nicotiana</taxon>
    </lineage>
</organism>
<protein>
    <submittedName>
        <fullName evidence="3">Uncharacterized protein LOC104247203</fullName>
    </submittedName>
</protein>
<reference evidence="2" key="1">
    <citation type="journal article" date="2013" name="Genome Biol.">
        <title>Reference genomes and transcriptomes of Nicotiana sylvestris and Nicotiana tomentosiformis.</title>
        <authorList>
            <person name="Sierro N."/>
            <person name="Battey J.N."/>
            <person name="Ouadi S."/>
            <person name="Bovet L."/>
            <person name="Goepfert S."/>
            <person name="Bakaher N."/>
            <person name="Peitsch M.C."/>
            <person name="Ivanov N.V."/>
        </authorList>
    </citation>
    <scope>NUCLEOTIDE SEQUENCE [LARGE SCALE GENOMIC DNA]</scope>
</reference>
<feature type="region of interest" description="Disordered" evidence="1">
    <location>
        <begin position="1"/>
        <end position="37"/>
    </location>
</feature>
<evidence type="ECO:0000256" key="1">
    <source>
        <dbReference type="SAM" id="MobiDB-lite"/>
    </source>
</evidence>
<dbReference type="RefSeq" id="XP_009801468.1">
    <property type="nucleotide sequence ID" value="XM_009803166.1"/>
</dbReference>
<evidence type="ECO:0000313" key="2">
    <source>
        <dbReference type="Proteomes" id="UP000189701"/>
    </source>
</evidence>
<gene>
    <name evidence="3" type="primary">LOC104247203</name>
</gene>
<accession>A0A1U7YEB2</accession>